<feature type="compositionally biased region" description="Basic and acidic residues" evidence="1">
    <location>
        <begin position="1"/>
        <end position="12"/>
    </location>
</feature>
<gene>
    <name evidence="2" type="ORF">C8F04DRAFT_1332481</name>
</gene>
<proteinExistence type="predicted"/>
<comment type="caution">
    <text evidence="2">The sequence shown here is derived from an EMBL/GenBank/DDBJ whole genome shotgun (WGS) entry which is preliminary data.</text>
</comment>
<dbReference type="Proteomes" id="UP001218188">
    <property type="component" value="Unassembled WGS sequence"/>
</dbReference>
<feature type="region of interest" description="Disordered" evidence="1">
    <location>
        <begin position="691"/>
        <end position="718"/>
    </location>
</feature>
<name>A0AAD6S0G0_9AGAR</name>
<feature type="region of interest" description="Disordered" evidence="1">
    <location>
        <begin position="1"/>
        <end position="36"/>
    </location>
</feature>
<organism evidence="2 3">
    <name type="scientific">Mycena alexandri</name>
    <dbReference type="NCBI Taxonomy" id="1745969"/>
    <lineage>
        <taxon>Eukaryota</taxon>
        <taxon>Fungi</taxon>
        <taxon>Dikarya</taxon>
        <taxon>Basidiomycota</taxon>
        <taxon>Agaricomycotina</taxon>
        <taxon>Agaricomycetes</taxon>
        <taxon>Agaricomycetidae</taxon>
        <taxon>Agaricales</taxon>
        <taxon>Marasmiineae</taxon>
        <taxon>Mycenaceae</taxon>
        <taxon>Mycena</taxon>
    </lineage>
</organism>
<keyword evidence="3" id="KW-1185">Reference proteome</keyword>
<feature type="compositionally biased region" description="Basic and acidic residues" evidence="1">
    <location>
        <begin position="299"/>
        <end position="327"/>
    </location>
</feature>
<dbReference type="AlphaFoldDB" id="A0AAD6S0G0"/>
<protein>
    <submittedName>
        <fullName evidence="2">Uncharacterized protein</fullName>
    </submittedName>
</protein>
<reference evidence="2" key="1">
    <citation type="submission" date="2023-03" db="EMBL/GenBank/DDBJ databases">
        <title>Massive genome expansion in bonnet fungi (Mycena s.s.) driven by repeated elements and novel gene families across ecological guilds.</title>
        <authorList>
            <consortium name="Lawrence Berkeley National Laboratory"/>
            <person name="Harder C.B."/>
            <person name="Miyauchi S."/>
            <person name="Viragh M."/>
            <person name="Kuo A."/>
            <person name="Thoen E."/>
            <person name="Andreopoulos B."/>
            <person name="Lu D."/>
            <person name="Skrede I."/>
            <person name="Drula E."/>
            <person name="Henrissat B."/>
            <person name="Morin E."/>
            <person name="Kohler A."/>
            <person name="Barry K."/>
            <person name="LaButti K."/>
            <person name="Morin E."/>
            <person name="Salamov A."/>
            <person name="Lipzen A."/>
            <person name="Mereny Z."/>
            <person name="Hegedus B."/>
            <person name="Baldrian P."/>
            <person name="Stursova M."/>
            <person name="Weitz H."/>
            <person name="Taylor A."/>
            <person name="Grigoriev I.V."/>
            <person name="Nagy L.G."/>
            <person name="Martin F."/>
            <person name="Kauserud H."/>
        </authorList>
    </citation>
    <scope>NUCLEOTIDE SEQUENCE</scope>
    <source>
        <strain evidence="2">CBHHK200</strain>
    </source>
</reference>
<sequence length="752" mass="80344">MRGIEVDGKLEGQKYPVRTSQPLSPPSPPSFVPSTTLPCFSHTPSRSFPSPRRVLRSRPRGAVAADNTEFCKDFSVLLVPVPVPVPVPRPPPRAAAAVEHGRGAPFGAYIACSSRHTRRAFSGDFPSRHLPRTNYPPLIILLRLCSPRSTLVAALDVIRCLYVAVPSAHTVLRPIYAIHAATAHPTHRLCALRGVYLRAPTNGYVHLGLDARAAGGSVLGGCRRVPVSRGTSHSTLPFGFLLRNSTIIDLVSTGANLGSSVLTENPNNEIFHREARNSQPRSTQARKARESQVVSEESAELREKIAAELEGRRESNARTKEFNEQLKKLSGTSGSRKAKSTGVLTASSSGGVKAVAPRAGESLAAHICFHSDNVSAPRAGPSPRTFSARSDNVSAVPSSLNNEVNIESDKATTAEAAGIHAGYIHRVFCGTGRTGQYSLWALPPVSTNSPLTAIEEPLDTVSSSSTLPKKRRRDEADPADILEPDSVRSRKASARKRIAEGLGEDVDPKRAKGILPSLYSMSTDSILQRFNGNSLGSNSDNVMEKGRKHGYTVASVTWTSATHKDIPGILTGETLVTGLMPGFPIAFLIVKDIAIRMTHGASAASNSKQTEMASAASSGGILCFSYSNSSSSSSTSTSSSFQSYANGFVVKIPGPQILGYMIQLADPDQTTVMEKTLPANFFIPDDEYNKVVEDGGNGPDHGLNPGGPNKSVEPPAPTITQERLREVLDKMLNDRIGGIFNDAKRPEESTSA</sequence>
<evidence type="ECO:0000256" key="1">
    <source>
        <dbReference type="SAM" id="MobiDB-lite"/>
    </source>
</evidence>
<evidence type="ECO:0000313" key="2">
    <source>
        <dbReference type="EMBL" id="KAJ7017650.1"/>
    </source>
</evidence>
<accession>A0AAD6S0G0</accession>
<dbReference type="EMBL" id="JARJCM010000388">
    <property type="protein sequence ID" value="KAJ7017650.1"/>
    <property type="molecule type" value="Genomic_DNA"/>
</dbReference>
<evidence type="ECO:0000313" key="3">
    <source>
        <dbReference type="Proteomes" id="UP001218188"/>
    </source>
</evidence>
<feature type="region of interest" description="Disordered" evidence="1">
    <location>
        <begin position="458"/>
        <end position="496"/>
    </location>
</feature>
<feature type="region of interest" description="Disordered" evidence="1">
    <location>
        <begin position="268"/>
        <end position="342"/>
    </location>
</feature>